<keyword evidence="2" id="KW-1185">Reference proteome</keyword>
<dbReference type="Proteomes" id="UP000887013">
    <property type="component" value="Unassembled WGS sequence"/>
</dbReference>
<name>A0A8X6T611_NEPPI</name>
<dbReference type="EMBL" id="BMAW01051189">
    <property type="protein sequence ID" value="GFS79105.1"/>
    <property type="molecule type" value="Genomic_DNA"/>
</dbReference>
<protein>
    <submittedName>
        <fullName evidence="1">Uncharacterized protein</fullName>
    </submittedName>
</protein>
<accession>A0A8X6T611</accession>
<organism evidence="1 2">
    <name type="scientific">Nephila pilipes</name>
    <name type="common">Giant wood spider</name>
    <name type="synonym">Nephila maculata</name>
    <dbReference type="NCBI Taxonomy" id="299642"/>
    <lineage>
        <taxon>Eukaryota</taxon>
        <taxon>Metazoa</taxon>
        <taxon>Ecdysozoa</taxon>
        <taxon>Arthropoda</taxon>
        <taxon>Chelicerata</taxon>
        <taxon>Arachnida</taxon>
        <taxon>Araneae</taxon>
        <taxon>Araneomorphae</taxon>
        <taxon>Entelegynae</taxon>
        <taxon>Araneoidea</taxon>
        <taxon>Nephilidae</taxon>
        <taxon>Nephila</taxon>
    </lineage>
</organism>
<evidence type="ECO:0000313" key="2">
    <source>
        <dbReference type="Proteomes" id="UP000887013"/>
    </source>
</evidence>
<sequence length="116" mass="12954">MVGNKKAQEGRYFNSHKIVPKGYLVLSKLKEHLECNHSELVHKGKEIFKRRPLPLPAESSKIMWISKNGNKNATEVSFAVSLLNANSGTPHTIAETLIKPCKKNIISYVLGLNMAK</sequence>
<evidence type="ECO:0000313" key="1">
    <source>
        <dbReference type="EMBL" id="GFS79105.1"/>
    </source>
</evidence>
<dbReference type="OrthoDB" id="10068674at2759"/>
<comment type="caution">
    <text evidence="1">The sequence shown here is derived from an EMBL/GenBank/DDBJ whole genome shotgun (WGS) entry which is preliminary data.</text>
</comment>
<gene>
    <name evidence="1" type="ORF">NPIL_639291</name>
</gene>
<proteinExistence type="predicted"/>
<dbReference type="AlphaFoldDB" id="A0A8X6T611"/>
<reference evidence="1" key="1">
    <citation type="submission" date="2020-08" db="EMBL/GenBank/DDBJ databases">
        <title>Multicomponent nature underlies the extraordinary mechanical properties of spider dragline silk.</title>
        <authorList>
            <person name="Kono N."/>
            <person name="Nakamura H."/>
            <person name="Mori M."/>
            <person name="Yoshida Y."/>
            <person name="Ohtoshi R."/>
            <person name="Malay A.D."/>
            <person name="Moran D.A.P."/>
            <person name="Tomita M."/>
            <person name="Numata K."/>
            <person name="Arakawa K."/>
        </authorList>
    </citation>
    <scope>NUCLEOTIDE SEQUENCE</scope>
</reference>